<protein>
    <recommendedName>
        <fullName evidence="6">Probable inorganic carbon transporter subunit DabA</fullName>
    </recommendedName>
</protein>
<dbReference type="InterPro" id="IPR018752">
    <property type="entry name" value="DabA"/>
</dbReference>
<feature type="binding site" evidence="6">
    <location>
        <position position="399"/>
    </location>
    <ligand>
        <name>Zn(2+)</name>
        <dbReference type="ChEBI" id="CHEBI:29105"/>
    </ligand>
</feature>
<gene>
    <name evidence="6" type="primary">dabA</name>
    <name evidence="7" type="ORF">H9636_12165</name>
</gene>
<dbReference type="Pfam" id="PF10070">
    <property type="entry name" value="DabA"/>
    <property type="match status" value="1"/>
</dbReference>
<comment type="cofactor">
    <cofactor evidence="6">
        <name>Zn(2+)</name>
        <dbReference type="ChEBI" id="CHEBI:29105"/>
    </cofactor>
</comment>
<sequence>MTLNTTVVKELNLEGNESNVDFHIDDLVNAASKVIVPLGPITSFAARNPWAGLEEQSFEQVARRLKETNGVEIYPSDEVLKSAWKQGEIKQEFVEMKLHQWLDLQTIDLPHDEAFQFCQAALLQNKTSFNSPSKTDLESVMKEILQYNFNIPQNHYVQTYSERLGKMDGNKVNQVVNGQMIKWCKLYLDESQAVWSMPNREKGFYAAWKKLVPNDPSINRTIRKELKELPMEADQALMAALLGLQIPYTEIQQYLEAHLLALPGWAGMMLWRSQQSNKEENLLTEFLAVRICMEYAFIKPYLPLPEFQDDGEELLQSLIISWTNWGNMPIDTWLSLSLKEIEARLTLAYRFDQMVRNRILLEAWEQTYEAQLMNIIGASSHRITENLKQPLAQFAFCIDVRSEPFRRKLEEAGPFETFGTAGFFGLPIETCELGQKHSHPSLPILFKPQIKVNECASEQDLKTYQERQQSVNLLNYSFKTLKNSLPSSLLLPEITGPWYSLQTIARSFFPRSTGMISRKLRKNWLRKPSTELTLQQVQTNKTELPIGFSEEEQVLYARQALNMMGLTENFAPLVVICGHGSHSTNNPYASALDCGACGGASSGFNARVLATLCNLPEVRKALNEEGISIPNETVFAAAEHITTTDELQWLYVPHLSEKAQEALDFIGTTLPKVSEQAVAERFVKLPNLKANHKNLNAQAQRLGEDWSEVRPEWGLARNATFIIGNRELTKNRHLDGRAFLHSYDWQKDPNGSILENIIAGPTTVTQWINLQYYASTVAPHYYGSGNKTTQTVTAGIGVMQGNASDLLSGLPWQSVMKSDQELYHEPLRLLVVIEAPTEYVQRLLDRNQSFHQKLKNGWIRLASIDPEGHWESWTV</sequence>
<feature type="binding site" evidence="6">
    <location>
        <position position="579"/>
    </location>
    <ligand>
        <name>Zn(2+)</name>
        <dbReference type="ChEBI" id="CHEBI:29105"/>
    </ligand>
</feature>
<keyword evidence="1 6" id="KW-0813">Transport</keyword>
<name>A0ABR8XE09_9BACL</name>
<keyword evidence="8" id="KW-1185">Reference proteome</keyword>
<evidence type="ECO:0000256" key="4">
    <source>
        <dbReference type="ARBA" id="ARBA00022833"/>
    </source>
</evidence>
<evidence type="ECO:0000313" key="8">
    <source>
        <dbReference type="Proteomes" id="UP000640930"/>
    </source>
</evidence>
<evidence type="ECO:0000256" key="2">
    <source>
        <dbReference type="ARBA" id="ARBA00022475"/>
    </source>
</evidence>
<comment type="subcellular location">
    <subcellularLocation>
        <location evidence="6">Cell membrane</location>
        <topology evidence="6">Peripheral membrane protein</topology>
    </subcellularLocation>
</comment>
<reference evidence="7 8" key="1">
    <citation type="submission" date="2020-08" db="EMBL/GenBank/DDBJ databases">
        <title>A Genomic Blueprint of the Chicken Gut Microbiome.</title>
        <authorList>
            <person name="Gilroy R."/>
            <person name="Ravi A."/>
            <person name="Getino M."/>
            <person name="Pursley I."/>
            <person name="Horton D.L."/>
            <person name="Alikhan N.-F."/>
            <person name="Baker D."/>
            <person name="Gharbi K."/>
            <person name="Hall N."/>
            <person name="Watson M."/>
            <person name="Adriaenssens E.M."/>
            <person name="Foster-Nyarko E."/>
            <person name="Jarju S."/>
            <person name="Secka A."/>
            <person name="Antonio M."/>
            <person name="Oren A."/>
            <person name="Chaudhuri R."/>
            <person name="La Ragione R.M."/>
            <person name="Hildebrand F."/>
            <person name="Pallen M.J."/>
        </authorList>
    </citation>
    <scope>NUCLEOTIDE SEQUENCE [LARGE SCALE GENOMIC DNA]</scope>
    <source>
        <strain evidence="7 8">Re31</strain>
    </source>
</reference>
<keyword evidence="4 6" id="KW-0862">Zinc</keyword>
<comment type="subunit">
    <text evidence="6">Forms a complex with DabB.</text>
</comment>
<comment type="function">
    <text evidence="6">Part of an energy-coupled inorganic carbon pump.</text>
</comment>
<dbReference type="PANTHER" id="PTHR38344:SF1">
    <property type="entry name" value="INORGANIC CARBON TRANSPORTER SUBUNIT DABA-RELATED"/>
    <property type="match status" value="1"/>
</dbReference>
<comment type="similarity">
    <text evidence="6">Belongs to the inorganic carbon transporter (TC 9.A.2) DabA family.</text>
</comment>
<keyword evidence="2 6" id="KW-1003">Cell membrane</keyword>
<evidence type="ECO:0000256" key="1">
    <source>
        <dbReference type="ARBA" id="ARBA00022448"/>
    </source>
</evidence>
<feature type="binding site" evidence="6">
    <location>
        <position position="594"/>
    </location>
    <ligand>
        <name>Zn(2+)</name>
        <dbReference type="ChEBI" id="CHEBI:29105"/>
    </ligand>
</feature>
<comment type="caution">
    <text evidence="7">The sequence shown here is derived from an EMBL/GenBank/DDBJ whole genome shotgun (WGS) entry which is preliminary data.</text>
</comment>
<evidence type="ECO:0000256" key="5">
    <source>
        <dbReference type="ARBA" id="ARBA00023136"/>
    </source>
</evidence>
<accession>A0ABR8XE09</accession>
<evidence type="ECO:0000256" key="3">
    <source>
        <dbReference type="ARBA" id="ARBA00022723"/>
    </source>
</evidence>
<evidence type="ECO:0000313" key="7">
    <source>
        <dbReference type="EMBL" id="MBD8027409.1"/>
    </source>
</evidence>
<evidence type="ECO:0000256" key="6">
    <source>
        <dbReference type="HAMAP-Rule" id="MF_01871"/>
    </source>
</evidence>
<proteinExistence type="inferred from homology"/>
<keyword evidence="5 6" id="KW-0472">Membrane</keyword>
<dbReference type="EMBL" id="JACSQA010000018">
    <property type="protein sequence ID" value="MBD8027409.1"/>
    <property type="molecule type" value="Genomic_DNA"/>
</dbReference>
<dbReference type="PANTHER" id="PTHR38344">
    <property type="entry name" value="UPF0753 PROTEIN AQ_863"/>
    <property type="match status" value="1"/>
</dbReference>
<keyword evidence="3 6" id="KW-0479">Metal-binding</keyword>
<dbReference type="HAMAP" id="MF_01871">
    <property type="entry name" value="DabA"/>
    <property type="match status" value="1"/>
</dbReference>
<organism evidence="7 8">
    <name type="scientific">Ureibacillus galli</name>
    <dbReference type="NCBI Taxonomy" id="2762222"/>
    <lineage>
        <taxon>Bacteria</taxon>
        <taxon>Bacillati</taxon>
        <taxon>Bacillota</taxon>
        <taxon>Bacilli</taxon>
        <taxon>Bacillales</taxon>
        <taxon>Caryophanaceae</taxon>
        <taxon>Ureibacillus</taxon>
    </lineage>
</organism>
<feature type="binding site" evidence="6">
    <location>
        <position position="397"/>
    </location>
    <ligand>
        <name>Zn(2+)</name>
        <dbReference type="ChEBI" id="CHEBI:29105"/>
    </ligand>
</feature>
<dbReference type="Proteomes" id="UP000640930">
    <property type="component" value="Unassembled WGS sequence"/>
</dbReference>